<dbReference type="InterPro" id="IPR043128">
    <property type="entry name" value="Rev_trsase/Diguanyl_cyclase"/>
</dbReference>
<dbReference type="SUPFAM" id="SSF55073">
    <property type="entry name" value="Nucleotide cyclase"/>
    <property type="match status" value="1"/>
</dbReference>
<dbReference type="InterPro" id="IPR013655">
    <property type="entry name" value="PAS_fold_3"/>
</dbReference>
<dbReference type="Gene3D" id="3.30.70.270">
    <property type="match status" value="1"/>
</dbReference>
<evidence type="ECO:0000259" key="2">
    <source>
        <dbReference type="PROSITE" id="PS50113"/>
    </source>
</evidence>
<evidence type="ECO:0000259" key="3">
    <source>
        <dbReference type="PROSITE" id="PS50887"/>
    </source>
</evidence>
<dbReference type="InterPro" id="IPR000160">
    <property type="entry name" value="GGDEF_dom"/>
</dbReference>
<gene>
    <name evidence="4" type="ORF">PJF56_06460</name>
</gene>
<dbReference type="RefSeq" id="WP_283761815.1">
    <property type="nucleotide sequence ID" value="NZ_JAQPOK010000052.1"/>
</dbReference>
<feature type="domain" description="PAC" evidence="2">
    <location>
        <begin position="480"/>
        <end position="538"/>
    </location>
</feature>
<feature type="domain" description="PAS" evidence="1">
    <location>
        <begin position="25"/>
        <end position="73"/>
    </location>
</feature>
<dbReference type="InterPro" id="IPR035965">
    <property type="entry name" value="PAS-like_dom_sf"/>
</dbReference>
<accession>A0ABT7BH32</accession>
<protein>
    <submittedName>
        <fullName evidence="4">PAS domain S-box protein</fullName>
    </submittedName>
</protein>
<dbReference type="Pfam" id="PF13426">
    <property type="entry name" value="PAS_9"/>
    <property type="match status" value="2"/>
</dbReference>
<feature type="domain" description="PAC" evidence="2">
    <location>
        <begin position="353"/>
        <end position="405"/>
    </location>
</feature>
<organism evidence="4 5">
    <name type="scientific">Roseofilum halophilum BLCC-M91</name>
    <dbReference type="NCBI Taxonomy" id="3022259"/>
    <lineage>
        <taxon>Bacteria</taxon>
        <taxon>Bacillati</taxon>
        <taxon>Cyanobacteriota</taxon>
        <taxon>Cyanophyceae</taxon>
        <taxon>Desertifilales</taxon>
        <taxon>Desertifilaceae</taxon>
        <taxon>Roseofilum</taxon>
        <taxon>Roseofilum halophilum</taxon>
    </lineage>
</organism>
<dbReference type="Proteomes" id="UP001231370">
    <property type="component" value="Unassembled WGS sequence"/>
</dbReference>
<dbReference type="CDD" id="cd01949">
    <property type="entry name" value="GGDEF"/>
    <property type="match status" value="1"/>
</dbReference>
<dbReference type="PROSITE" id="PS50887">
    <property type="entry name" value="GGDEF"/>
    <property type="match status" value="1"/>
</dbReference>
<dbReference type="SMART" id="SM00091">
    <property type="entry name" value="PAS"/>
    <property type="match status" value="6"/>
</dbReference>
<dbReference type="InterPro" id="IPR000700">
    <property type="entry name" value="PAS-assoc_C"/>
</dbReference>
<evidence type="ECO:0000313" key="5">
    <source>
        <dbReference type="Proteomes" id="UP001231370"/>
    </source>
</evidence>
<dbReference type="InterPro" id="IPR029787">
    <property type="entry name" value="Nucleotide_cyclase"/>
</dbReference>
<dbReference type="Pfam" id="PF13188">
    <property type="entry name" value="PAS_8"/>
    <property type="match status" value="1"/>
</dbReference>
<dbReference type="InterPro" id="IPR001610">
    <property type="entry name" value="PAC"/>
</dbReference>
<sequence>MSKKLTYQELEQRVRELEASKTLRGQSRIGELVENIQAGVVVHGRDGTVIKSNATAQMMLGLTHEQMLGKELIAPAWTFLREDGSPLPVEEYPVSRVIATKKIVHNIVRGIQRSDKAEPIWVLATAIPEFDENGHITQIVASFTDISSLKKSEEQYRNLFENTMQEIHLWKLVRDRQGAIKTWRLVEINPVTLKAWGKTRSEIIGKTTDEIFSYNATEQFMPIVKKIFSEGTPYTWEAYFPPTGQFYHMTSVPFGEYFMSTGTDISDRKYAEMTLQKSEKLLSQAEEIADMGSWEWDIENDIAYWSDGLFKIFQRSPKEGAPEWAQQSGFYKKESYEQLSRAVETCVQNGTPYEVEVQAIRSDGEIRICISRGRAEKNDEGKIFRLLGTFNDITEQIKAEQALKKSERLLSNIINSSTDYIFVKDKNLKTILCNQTFAQAVNKKPSDLIGKTDIENGWDAELVKGNPDKGITGYEKYDLEALNGKIVQNTDTAIVSGKTLFLNSVKIPLKDENNQIFGVLGISRDITEQKKAEQALKASEEQFRTLVNASPFPVVVTDTAGENILHWSKSAQELFGHRPTTPAEWFSLAYPDRQYRQEVIDRSKLYLERAQHSETAVNTGEYHITCQDGSVKICEIYAQLISGHLILTNNDITDRKQAEAEIQAAREFLNTLIDLSMFGMWISDRKGTVIQVNRVLCETMNLTDDRIVGKYNVFKDDNLKAQGVMPKVKAVFEKYQPARFTIFWQATRINDFAFQAARDMYIDVYMFPILDIQGKLKNVVCQWIDISELKNAEKQLREMVEFDALTQVYSRQHLLGLAERMFMRSKQDQASLLCMMFDIDRFKSINDKYGHKAGDMALIAFSEVVSKNLRSNDIFGRLGGEEFLAVVPEISLEAGKKLAERIRIEVEKTPITVGADCITMTVSIGLSIYKKNKNLATFDELMELSDKALYAAKNSGRNRVCVDNSSLARKDKGGLRRETEPIH</sequence>
<dbReference type="NCBIfam" id="TIGR00229">
    <property type="entry name" value="sensory_box"/>
    <property type="match status" value="4"/>
</dbReference>
<dbReference type="SMART" id="SM00267">
    <property type="entry name" value="GGDEF"/>
    <property type="match status" value="1"/>
</dbReference>
<dbReference type="PROSITE" id="PS50113">
    <property type="entry name" value="PAC"/>
    <property type="match status" value="4"/>
</dbReference>
<comment type="caution">
    <text evidence="4">The sequence shown here is derived from an EMBL/GenBank/DDBJ whole genome shotgun (WGS) entry which is preliminary data.</text>
</comment>
<evidence type="ECO:0000313" key="4">
    <source>
        <dbReference type="EMBL" id="MDJ1178500.1"/>
    </source>
</evidence>
<feature type="domain" description="GGDEF" evidence="3">
    <location>
        <begin position="830"/>
        <end position="965"/>
    </location>
</feature>
<dbReference type="Gene3D" id="3.30.450.20">
    <property type="entry name" value="PAS domain"/>
    <property type="match status" value="6"/>
</dbReference>
<dbReference type="NCBIfam" id="TIGR00254">
    <property type="entry name" value="GGDEF"/>
    <property type="match status" value="1"/>
</dbReference>
<evidence type="ECO:0000259" key="1">
    <source>
        <dbReference type="PROSITE" id="PS50112"/>
    </source>
</evidence>
<dbReference type="Gene3D" id="2.10.70.100">
    <property type="match status" value="1"/>
</dbReference>
<dbReference type="Pfam" id="PF08448">
    <property type="entry name" value="PAS_4"/>
    <property type="match status" value="1"/>
</dbReference>
<feature type="domain" description="PAC" evidence="2">
    <location>
        <begin position="745"/>
        <end position="798"/>
    </location>
</feature>
<dbReference type="InterPro" id="IPR052155">
    <property type="entry name" value="Biofilm_reg_signaling"/>
</dbReference>
<dbReference type="CDD" id="cd00130">
    <property type="entry name" value="PAS"/>
    <property type="match status" value="3"/>
</dbReference>
<dbReference type="EMBL" id="JAQPOK010000052">
    <property type="protein sequence ID" value="MDJ1178500.1"/>
    <property type="molecule type" value="Genomic_DNA"/>
</dbReference>
<dbReference type="SMART" id="SM00086">
    <property type="entry name" value="PAC"/>
    <property type="match status" value="5"/>
</dbReference>
<dbReference type="Pfam" id="PF00990">
    <property type="entry name" value="GGDEF"/>
    <property type="match status" value="1"/>
</dbReference>
<reference evidence="4 5" key="1">
    <citation type="submission" date="2023-01" db="EMBL/GenBank/DDBJ databases">
        <title>Novel diversity within Roseofilum (Cyanobacteria; Desertifilaceae) from marine benthic mats with descriptions of four novel species.</title>
        <authorList>
            <person name="Wang Y."/>
            <person name="Berthold D.E."/>
            <person name="Hu J."/>
            <person name="Lefler F.W."/>
            <person name="Laughinghouse H.D. IV."/>
        </authorList>
    </citation>
    <scope>NUCLEOTIDE SEQUENCE [LARGE SCALE GENOMIC DNA]</scope>
    <source>
        <strain evidence="4 5">BLCC-M91</strain>
    </source>
</reference>
<feature type="domain" description="PAS" evidence="1">
    <location>
        <begin position="406"/>
        <end position="454"/>
    </location>
</feature>
<proteinExistence type="predicted"/>
<dbReference type="InterPro" id="IPR013656">
    <property type="entry name" value="PAS_4"/>
</dbReference>
<dbReference type="Pfam" id="PF08447">
    <property type="entry name" value="PAS_3"/>
    <property type="match status" value="1"/>
</dbReference>
<dbReference type="PANTHER" id="PTHR44757">
    <property type="entry name" value="DIGUANYLATE CYCLASE DGCP"/>
    <property type="match status" value="1"/>
</dbReference>
<dbReference type="PROSITE" id="PS50112">
    <property type="entry name" value="PAS"/>
    <property type="match status" value="3"/>
</dbReference>
<name>A0ABT7BH32_9CYAN</name>
<dbReference type="InterPro" id="IPR000014">
    <property type="entry name" value="PAS"/>
</dbReference>
<dbReference type="PANTHER" id="PTHR44757:SF2">
    <property type="entry name" value="BIOFILM ARCHITECTURE MAINTENANCE PROTEIN MBAA"/>
    <property type="match status" value="1"/>
</dbReference>
<feature type="domain" description="PAS" evidence="1">
    <location>
        <begin position="539"/>
        <end position="579"/>
    </location>
</feature>
<keyword evidence="5" id="KW-1185">Reference proteome</keyword>
<feature type="domain" description="PAC" evidence="2">
    <location>
        <begin position="105"/>
        <end position="158"/>
    </location>
</feature>
<dbReference type="SUPFAM" id="SSF55785">
    <property type="entry name" value="PYP-like sensor domain (PAS domain)"/>
    <property type="match status" value="6"/>
</dbReference>